<dbReference type="PROSITE" id="PS51294">
    <property type="entry name" value="HTH_MYB"/>
    <property type="match status" value="2"/>
</dbReference>
<feature type="domain" description="HTH myb-type" evidence="6">
    <location>
        <begin position="20"/>
        <end position="74"/>
    </location>
</feature>
<evidence type="ECO:0000259" key="6">
    <source>
        <dbReference type="PROSITE" id="PS51294"/>
    </source>
</evidence>
<dbReference type="Pfam" id="PF00249">
    <property type="entry name" value="Myb_DNA-binding"/>
    <property type="match status" value="1"/>
</dbReference>
<reference evidence="7" key="1">
    <citation type="submission" date="2020-07" db="EMBL/GenBank/DDBJ databases">
        <authorList>
            <person name="Lin J."/>
        </authorList>
    </citation>
    <scope>NUCLEOTIDE SEQUENCE</scope>
</reference>
<evidence type="ECO:0000256" key="1">
    <source>
        <dbReference type="ARBA" id="ARBA00022737"/>
    </source>
</evidence>
<accession>A0A6V7PYZ0</accession>
<keyword evidence="2" id="KW-0805">Transcription regulation</keyword>
<protein>
    <submittedName>
        <fullName evidence="7">Uncharacterized protein</fullName>
    </submittedName>
</protein>
<evidence type="ECO:0000256" key="2">
    <source>
        <dbReference type="ARBA" id="ARBA00023015"/>
    </source>
</evidence>
<dbReference type="EMBL" id="LR862153">
    <property type="protein sequence ID" value="CAD1836134.1"/>
    <property type="molecule type" value="Genomic_DNA"/>
</dbReference>
<feature type="domain" description="Myb-like" evidence="5">
    <location>
        <begin position="20"/>
        <end position="70"/>
    </location>
</feature>
<organism evidence="7">
    <name type="scientific">Ananas comosus var. bracteatus</name>
    <name type="common">red pineapple</name>
    <dbReference type="NCBI Taxonomy" id="296719"/>
    <lineage>
        <taxon>Eukaryota</taxon>
        <taxon>Viridiplantae</taxon>
        <taxon>Streptophyta</taxon>
        <taxon>Embryophyta</taxon>
        <taxon>Tracheophyta</taxon>
        <taxon>Spermatophyta</taxon>
        <taxon>Magnoliopsida</taxon>
        <taxon>Liliopsida</taxon>
        <taxon>Poales</taxon>
        <taxon>Bromeliaceae</taxon>
        <taxon>Bromelioideae</taxon>
        <taxon>Ananas</taxon>
    </lineage>
</organism>
<keyword evidence="3" id="KW-0238">DNA-binding</keyword>
<dbReference type="InterPro" id="IPR001005">
    <property type="entry name" value="SANT/Myb"/>
</dbReference>
<keyword evidence="1" id="KW-0677">Repeat</keyword>
<dbReference type="SMART" id="SM00717">
    <property type="entry name" value="SANT"/>
    <property type="match status" value="1"/>
</dbReference>
<dbReference type="GO" id="GO:0003677">
    <property type="term" value="F:DNA binding"/>
    <property type="evidence" value="ECO:0007669"/>
    <property type="project" value="UniProtKB-KW"/>
</dbReference>
<feature type="domain" description="HTH myb-type" evidence="6">
    <location>
        <begin position="1"/>
        <end position="19"/>
    </location>
</feature>
<evidence type="ECO:0000256" key="3">
    <source>
        <dbReference type="ARBA" id="ARBA00023125"/>
    </source>
</evidence>
<keyword evidence="4" id="KW-0804">Transcription</keyword>
<evidence type="ECO:0000313" key="7">
    <source>
        <dbReference type="EMBL" id="CAD1836134.1"/>
    </source>
</evidence>
<dbReference type="PROSITE" id="PS50090">
    <property type="entry name" value="MYB_LIKE"/>
    <property type="match status" value="1"/>
</dbReference>
<dbReference type="PANTHER" id="PTHR48000:SF6">
    <property type="entry name" value="TRANSCRIPTION FACTOR MYB36"/>
    <property type="match status" value="1"/>
</dbReference>
<dbReference type="InterPro" id="IPR017930">
    <property type="entry name" value="Myb_dom"/>
</dbReference>
<sequence length="201" mass="22363">MLGLNRCGRSCRSRWLNYLRPGLKIGGFTEEEDRIISSLHNQKGRCWSVIAAQLPGRTDLSIKNYWNCKLSKKVASSKNKMLAHHPKPDRLPSAPITPVQTRYDESAQKTKLLTSSTSGELISESLSSSTNVAPENLVADASASAPTNTECRPPEFSELVNWFVMSPPRDLVVDYSYSSSIIDGLEDISSSDMLLSDEPWW</sequence>
<dbReference type="SUPFAM" id="SSF46689">
    <property type="entry name" value="Homeodomain-like"/>
    <property type="match status" value="1"/>
</dbReference>
<evidence type="ECO:0000256" key="4">
    <source>
        <dbReference type="ARBA" id="ARBA00023163"/>
    </source>
</evidence>
<dbReference type="Gene3D" id="1.10.10.60">
    <property type="entry name" value="Homeodomain-like"/>
    <property type="match status" value="2"/>
</dbReference>
<proteinExistence type="predicted"/>
<evidence type="ECO:0000259" key="5">
    <source>
        <dbReference type="PROSITE" id="PS50090"/>
    </source>
</evidence>
<name>A0A6V7PYZ0_ANACO</name>
<dbReference type="AlphaFoldDB" id="A0A6V7PYZ0"/>
<gene>
    <name evidence="7" type="ORF">CB5_LOCUS19345</name>
</gene>
<dbReference type="InterPro" id="IPR009057">
    <property type="entry name" value="Homeodomain-like_sf"/>
</dbReference>
<dbReference type="CDD" id="cd00167">
    <property type="entry name" value="SANT"/>
    <property type="match status" value="1"/>
</dbReference>
<dbReference type="PANTHER" id="PTHR48000">
    <property type="entry name" value="OS09G0431300 PROTEIN"/>
    <property type="match status" value="1"/>
</dbReference>